<dbReference type="Proteomes" id="UP001519287">
    <property type="component" value="Unassembled WGS sequence"/>
</dbReference>
<accession>A0ABS4IU58</accession>
<reference evidence="2 3" key="1">
    <citation type="submission" date="2021-03" db="EMBL/GenBank/DDBJ databases">
        <title>Genomic Encyclopedia of Type Strains, Phase IV (KMG-IV): sequencing the most valuable type-strain genomes for metagenomic binning, comparative biology and taxonomic classification.</title>
        <authorList>
            <person name="Goeker M."/>
        </authorList>
    </citation>
    <scope>NUCLEOTIDE SEQUENCE [LARGE SCALE GENOMIC DNA]</scope>
    <source>
        <strain evidence="2 3">DSM 26048</strain>
    </source>
</reference>
<comment type="caution">
    <text evidence="2">The sequence shown here is derived from an EMBL/GenBank/DDBJ whole genome shotgun (WGS) entry which is preliminary data.</text>
</comment>
<evidence type="ECO:0000313" key="3">
    <source>
        <dbReference type="Proteomes" id="UP001519287"/>
    </source>
</evidence>
<sequence>MRYPLKKDSKDKGSNDHIFEKFFLGLSIVSTAVIVLMIVGYIVFMFL</sequence>
<organism evidence="2 3">
    <name type="scientific">Paenibacillus eucommiae</name>
    <dbReference type="NCBI Taxonomy" id="1355755"/>
    <lineage>
        <taxon>Bacteria</taxon>
        <taxon>Bacillati</taxon>
        <taxon>Bacillota</taxon>
        <taxon>Bacilli</taxon>
        <taxon>Bacillales</taxon>
        <taxon>Paenibacillaceae</taxon>
        <taxon>Paenibacillus</taxon>
    </lineage>
</organism>
<dbReference type="EMBL" id="JAGGLB010000005">
    <property type="protein sequence ID" value="MBP1990556.1"/>
    <property type="molecule type" value="Genomic_DNA"/>
</dbReference>
<feature type="transmembrane region" description="Helical" evidence="1">
    <location>
        <begin position="21"/>
        <end position="44"/>
    </location>
</feature>
<gene>
    <name evidence="2" type="ORF">J2Z66_002162</name>
</gene>
<keyword evidence="3" id="KW-1185">Reference proteome</keyword>
<keyword evidence="1" id="KW-0812">Transmembrane</keyword>
<proteinExistence type="predicted"/>
<evidence type="ECO:0000313" key="2">
    <source>
        <dbReference type="EMBL" id="MBP1990556.1"/>
    </source>
</evidence>
<keyword evidence="1" id="KW-0472">Membrane</keyword>
<keyword evidence="1" id="KW-1133">Transmembrane helix</keyword>
<protein>
    <recommendedName>
        <fullName evidence="4">DUF4044 domain-containing protein</fullName>
    </recommendedName>
</protein>
<evidence type="ECO:0008006" key="4">
    <source>
        <dbReference type="Google" id="ProtNLM"/>
    </source>
</evidence>
<evidence type="ECO:0000256" key="1">
    <source>
        <dbReference type="SAM" id="Phobius"/>
    </source>
</evidence>
<dbReference type="RefSeq" id="WP_209971318.1">
    <property type="nucleotide sequence ID" value="NZ_JAGGLB010000005.1"/>
</dbReference>
<name>A0ABS4IU58_9BACL</name>